<sequence>MRASVRVPALVSGSARVCTGALLESSMFPCVPRPCVALCVRPCPRVCAGAPAVCPGTTMCAAYTRVCPTPACTCVGSCMPMCSHMRPPAPVYIHMCPSPALPVCAHVCTCEWPSAHECTGLCGGARCT</sequence>
<proteinExistence type="predicted"/>
<dbReference type="EnsemblMetazoa" id="ISCW005707-RA">
    <property type="protein sequence ID" value="ISCW005707-PA"/>
    <property type="gene ID" value="ISCW005707"/>
</dbReference>
<evidence type="ECO:0000313" key="2">
    <source>
        <dbReference type="EnsemblMetazoa" id="ISCW005707-PA"/>
    </source>
</evidence>
<dbReference type="VEuPathDB" id="VectorBase:ISCI005707"/>
<gene>
    <name evidence="1" type="ORF">IscW_ISCW005707</name>
</gene>
<dbReference type="EMBL" id="ABJB010221784">
    <property type="status" value="NOT_ANNOTATED_CDS"/>
    <property type="molecule type" value="Genomic_DNA"/>
</dbReference>
<dbReference type="Proteomes" id="UP000001555">
    <property type="component" value="Unassembled WGS sequence"/>
</dbReference>
<name>B7PPB8_IXOSC</name>
<organism>
    <name type="scientific">Ixodes scapularis</name>
    <name type="common">Black-legged tick</name>
    <name type="synonym">Deer tick</name>
    <dbReference type="NCBI Taxonomy" id="6945"/>
    <lineage>
        <taxon>Eukaryota</taxon>
        <taxon>Metazoa</taxon>
        <taxon>Ecdysozoa</taxon>
        <taxon>Arthropoda</taxon>
        <taxon>Chelicerata</taxon>
        <taxon>Arachnida</taxon>
        <taxon>Acari</taxon>
        <taxon>Parasitiformes</taxon>
        <taxon>Ixodida</taxon>
        <taxon>Ixodoidea</taxon>
        <taxon>Ixodidae</taxon>
        <taxon>Ixodinae</taxon>
        <taxon>Ixodes</taxon>
    </lineage>
</organism>
<dbReference type="VEuPathDB" id="VectorBase:ISCW005707"/>
<dbReference type="EMBL" id="DS756791">
    <property type="protein sequence ID" value="EEC08440.1"/>
    <property type="molecule type" value="Genomic_DNA"/>
</dbReference>
<feature type="non-terminal residue" evidence="1">
    <location>
        <position position="128"/>
    </location>
</feature>
<accession>B7PPB8</accession>
<protein>
    <submittedName>
        <fullName evidence="1 2">Uncharacterized protein</fullName>
    </submittedName>
</protein>
<keyword evidence="3" id="KW-1185">Reference proteome</keyword>
<dbReference type="InParanoid" id="B7PPB8"/>
<evidence type="ECO:0000313" key="1">
    <source>
        <dbReference type="EMBL" id="EEC08440.1"/>
    </source>
</evidence>
<reference evidence="1 3" key="1">
    <citation type="submission" date="2008-03" db="EMBL/GenBank/DDBJ databases">
        <title>Annotation of Ixodes scapularis.</title>
        <authorList>
            <consortium name="Ixodes scapularis Genome Project Consortium"/>
            <person name="Caler E."/>
            <person name="Hannick L.I."/>
            <person name="Bidwell S."/>
            <person name="Joardar V."/>
            <person name="Thiagarajan M."/>
            <person name="Amedeo P."/>
            <person name="Galinsky K.J."/>
            <person name="Schobel S."/>
            <person name="Inman J."/>
            <person name="Hostetler J."/>
            <person name="Miller J."/>
            <person name="Hammond M."/>
            <person name="Megy K."/>
            <person name="Lawson D."/>
            <person name="Kodira C."/>
            <person name="Sutton G."/>
            <person name="Meyer J."/>
            <person name="Hill C.A."/>
            <person name="Birren B."/>
            <person name="Nene V."/>
            <person name="Collins F."/>
            <person name="Alarcon-Chaidez F."/>
            <person name="Wikel S."/>
            <person name="Strausberg R."/>
        </authorList>
    </citation>
    <scope>NUCLEOTIDE SEQUENCE [LARGE SCALE GENOMIC DNA]</scope>
    <source>
        <strain evidence="3">Wikel</strain>
        <strain evidence="1">Wikel colony</strain>
    </source>
</reference>
<reference evidence="2" key="2">
    <citation type="submission" date="2020-05" db="UniProtKB">
        <authorList>
            <consortium name="EnsemblMetazoa"/>
        </authorList>
    </citation>
    <scope>IDENTIFICATION</scope>
    <source>
        <strain evidence="2">wikel</strain>
    </source>
</reference>
<dbReference type="AlphaFoldDB" id="B7PPB8"/>
<dbReference type="HOGENOM" id="CLU_1965029_0_0_1"/>
<dbReference type="PaxDb" id="6945-B7PPB8"/>
<evidence type="ECO:0000313" key="3">
    <source>
        <dbReference type="Proteomes" id="UP000001555"/>
    </source>
</evidence>